<keyword evidence="2" id="KW-1185">Reference proteome</keyword>
<gene>
    <name evidence="1" type="ORF">MENTE1834_LOCUS2697</name>
</gene>
<reference evidence="1" key="1">
    <citation type="submission" date="2023-11" db="EMBL/GenBank/DDBJ databases">
        <authorList>
            <person name="Poullet M."/>
        </authorList>
    </citation>
    <scope>NUCLEOTIDE SEQUENCE</scope>
    <source>
        <strain evidence="1">E1834</strain>
    </source>
</reference>
<organism evidence="1 2">
    <name type="scientific">Meloidogyne enterolobii</name>
    <name type="common">Root-knot nematode worm</name>
    <name type="synonym">Meloidogyne mayaguensis</name>
    <dbReference type="NCBI Taxonomy" id="390850"/>
    <lineage>
        <taxon>Eukaryota</taxon>
        <taxon>Metazoa</taxon>
        <taxon>Ecdysozoa</taxon>
        <taxon>Nematoda</taxon>
        <taxon>Chromadorea</taxon>
        <taxon>Rhabditida</taxon>
        <taxon>Tylenchina</taxon>
        <taxon>Tylenchomorpha</taxon>
        <taxon>Tylenchoidea</taxon>
        <taxon>Meloidogynidae</taxon>
        <taxon>Meloidogyninae</taxon>
        <taxon>Meloidogyne</taxon>
    </lineage>
</organism>
<comment type="caution">
    <text evidence="1">The sequence shown here is derived from an EMBL/GenBank/DDBJ whole genome shotgun (WGS) entry which is preliminary data.</text>
</comment>
<dbReference type="EMBL" id="CAVMJV010000002">
    <property type="protein sequence ID" value="CAK5014399.1"/>
    <property type="molecule type" value="Genomic_DNA"/>
</dbReference>
<evidence type="ECO:0000313" key="1">
    <source>
        <dbReference type="EMBL" id="CAK5014399.1"/>
    </source>
</evidence>
<dbReference type="Proteomes" id="UP001497535">
    <property type="component" value="Unassembled WGS sequence"/>
</dbReference>
<proteinExistence type="predicted"/>
<accession>A0ACB0XRR8</accession>
<evidence type="ECO:0000313" key="2">
    <source>
        <dbReference type="Proteomes" id="UP001497535"/>
    </source>
</evidence>
<protein>
    <submittedName>
        <fullName evidence="1">Uncharacterized protein</fullName>
    </submittedName>
</protein>
<sequence length="133" mass="14545">MDSSAEMVYVLMNSPREVIKLVELNIFLFFRILEPSGSACDKHSDCLPSTLCANNKCVTTQRVGSFAICDKDQDCLQGSTGSSKETCAKYKTSDQKSGVCLLPTSDPSLIVTPIPYSTTRSYNMTTTRGKIIV</sequence>
<name>A0ACB0XRR8_MELEN</name>